<evidence type="ECO:0000256" key="1">
    <source>
        <dbReference type="SAM" id="MobiDB-lite"/>
    </source>
</evidence>
<sequence>MASRREQDERQARAPTHTRARARTKPLVSVSSSSPRLQQTGQPSQPVGRFRHHLCHFADLDLFLPQPLAGLLPLQRVEVEARES</sequence>
<name>A0A0D3G8X7_9ORYZ</name>
<dbReference type="EnsemblPlants" id="OBART05G20130.1">
    <property type="protein sequence ID" value="OBART05G20130.1"/>
    <property type="gene ID" value="OBART05G20130"/>
</dbReference>
<dbReference type="AlphaFoldDB" id="A0A0D3G8X7"/>
<organism evidence="2">
    <name type="scientific">Oryza barthii</name>
    <dbReference type="NCBI Taxonomy" id="65489"/>
    <lineage>
        <taxon>Eukaryota</taxon>
        <taxon>Viridiplantae</taxon>
        <taxon>Streptophyta</taxon>
        <taxon>Embryophyta</taxon>
        <taxon>Tracheophyta</taxon>
        <taxon>Spermatophyta</taxon>
        <taxon>Magnoliopsida</taxon>
        <taxon>Liliopsida</taxon>
        <taxon>Poales</taxon>
        <taxon>Poaceae</taxon>
        <taxon>BOP clade</taxon>
        <taxon>Oryzoideae</taxon>
        <taxon>Oryzeae</taxon>
        <taxon>Oryzinae</taxon>
        <taxon>Oryza</taxon>
    </lineage>
</organism>
<protein>
    <submittedName>
        <fullName evidence="2">Uncharacterized protein</fullName>
    </submittedName>
</protein>
<reference evidence="2" key="2">
    <citation type="submission" date="2015-03" db="UniProtKB">
        <authorList>
            <consortium name="EnsemblPlants"/>
        </authorList>
    </citation>
    <scope>IDENTIFICATION</scope>
</reference>
<dbReference type="Gramene" id="OBART05G20130.1">
    <property type="protein sequence ID" value="OBART05G20130.1"/>
    <property type="gene ID" value="OBART05G20130"/>
</dbReference>
<feature type="compositionally biased region" description="Polar residues" evidence="1">
    <location>
        <begin position="35"/>
        <end position="45"/>
    </location>
</feature>
<evidence type="ECO:0000313" key="2">
    <source>
        <dbReference type="EnsemblPlants" id="OBART05G20130.1"/>
    </source>
</evidence>
<proteinExistence type="predicted"/>
<reference evidence="2" key="1">
    <citation type="journal article" date="2009" name="Rice">
        <title>De Novo Next Generation Sequencing of Plant Genomes.</title>
        <authorList>
            <person name="Rounsley S."/>
            <person name="Marri P.R."/>
            <person name="Yu Y."/>
            <person name="He R."/>
            <person name="Sisneros N."/>
            <person name="Goicoechea J.L."/>
            <person name="Lee S.J."/>
            <person name="Angelova A."/>
            <person name="Kudrna D."/>
            <person name="Luo M."/>
            <person name="Affourtit J."/>
            <person name="Desany B."/>
            <person name="Knight J."/>
            <person name="Niazi F."/>
            <person name="Egholm M."/>
            <person name="Wing R.A."/>
        </authorList>
    </citation>
    <scope>NUCLEOTIDE SEQUENCE [LARGE SCALE GENOMIC DNA]</scope>
    <source>
        <strain evidence="2">cv. IRGC 105608</strain>
    </source>
</reference>
<dbReference type="Proteomes" id="UP000026960">
    <property type="component" value="Chromosome 5"/>
</dbReference>
<dbReference type="PaxDb" id="65489-OBART05G20130.1"/>
<accession>A0A0D3G8X7</accession>
<feature type="region of interest" description="Disordered" evidence="1">
    <location>
        <begin position="1"/>
        <end position="48"/>
    </location>
</feature>
<dbReference type="HOGENOM" id="CLU_2531044_0_0_1"/>
<feature type="compositionally biased region" description="Basic and acidic residues" evidence="1">
    <location>
        <begin position="1"/>
        <end position="12"/>
    </location>
</feature>
<evidence type="ECO:0000313" key="3">
    <source>
        <dbReference type="Proteomes" id="UP000026960"/>
    </source>
</evidence>
<keyword evidence="3" id="KW-1185">Reference proteome</keyword>